<dbReference type="EMBL" id="BTCM01000004">
    <property type="protein sequence ID" value="GMK57780.1"/>
    <property type="molecule type" value="Genomic_DNA"/>
</dbReference>
<dbReference type="GO" id="GO:0070681">
    <property type="term" value="P:glutaminyl-tRNAGln biosynthesis via transamidation"/>
    <property type="evidence" value="ECO:0007669"/>
    <property type="project" value="UniProtKB-UniRule"/>
</dbReference>
<sequence>MRSALRLAQGAKQAASNATAGGETYALPGPYAWRNPAVAGPSSGRLAERPIAVKDNISYAGAPTTCSSRILEGYTPPYTATCVQRVVDEGAHILGKTKMDEFGMGSENTHMPEGWGPVPNPSGPAGEARSVGGSSGGSAAAVAEGSAWAALGTDTGGSVRLPASFCGVVGLKPSYGMISRYGVVSYADSLDCVGVLGSTIDVVEEVFGVLSAPDGRDMTCATAETRERAAEIAASAPGSLDGLRIGLPVQTHVEGAYQIPRPLLEHLKSQGAELVPVDIPALRLSLPAYYVLATAEAASNLGRFGGSWWGSSWERARDDDSGMARRRRIRSQGFGHEVRKRILAGTHALTADAFNNSYLKALALQRGLKKQYADVFALPHPARGEGTVRGVHVLLHPTAIGPAPRLHDDGTGEDARFQYLQDVLTTGASLAGLPAMSVPASRVGGWPVGVSVVGQWGTEDVVFRAGRGIEEWAKASGSS</sequence>
<evidence type="ECO:0000256" key="8">
    <source>
        <dbReference type="SAM" id="MobiDB-lite"/>
    </source>
</evidence>
<reference evidence="10" key="2">
    <citation type="submission" date="2023-06" db="EMBL/GenBank/DDBJ databases">
        <authorList>
            <person name="Kobayashi Y."/>
            <person name="Kayamori A."/>
            <person name="Aoki K."/>
            <person name="Shiwa Y."/>
            <person name="Fujita N."/>
            <person name="Sugita T."/>
            <person name="Iwasaki W."/>
            <person name="Tanaka N."/>
            <person name="Takashima M."/>
        </authorList>
    </citation>
    <scope>NUCLEOTIDE SEQUENCE</scope>
    <source>
        <strain evidence="10">HIS016</strain>
    </source>
</reference>
<dbReference type="SUPFAM" id="SSF75304">
    <property type="entry name" value="Amidase signature (AS) enzymes"/>
    <property type="match status" value="1"/>
</dbReference>
<keyword evidence="4 7" id="KW-0067">ATP-binding</keyword>
<evidence type="ECO:0000256" key="7">
    <source>
        <dbReference type="HAMAP-Rule" id="MF_03150"/>
    </source>
</evidence>
<evidence type="ECO:0000256" key="6">
    <source>
        <dbReference type="ARBA" id="ARBA00047407"/>
    </source>
</evidence>
<dbReference type="Gene3D" id="3.90.1300.10">
    <property type="entry name" value="Amidase signature (AS) domain"/>
    <property type="match status" value="1"/>
</dbReference>
<feature type="domain" description="Amidase" evidence="9">
    <location>
        <begin position="41"/>
        <end position="460"/>
    </location>
</feature>
<dbReference type="Pfam" id="PF01425">
    <property type="entry name" value="Amidase"/>
    <property type="match status" value="1"/>
</dbReference>
<comment type="subunit">
    <text evidence="7">Subunit of the heterotrimeric GatCAB amidotransferase (AdT) complex, composed of A, B and C subunits.</text>
</comment>
<feature type="active site" description="Charge relay system" evidence="7">
    <location>
        <position position="54"/>
    </location>
</feature>
<keyword evidence="2 7" id="KW-0436">Ligase</keyword>
<evidence type="ECO:0000313" key="10">
    <source>
        <dbReference type="EMBL" id="GMK57780.1"/>
    </source>
</evidence>
<comment type="similarity">
    <text evidence="1 7">Belongs to the amidase family. GatA subfamily.</text>
</comment>
<gene>
    <name evidence="10" type="primary">HER2</name>
    <name evidence="10" type="ORF">CspeluHIS016_0406140</name>
</gene>
<feature type="compositionally biased region" description="Low complexity" evidence="8">
    <location>
        <begin position="125"/>
        <end position="137"/>
    </location>
</feature>
<feature type="active site" description="Acyl-ester intermediate" evidence="7">
    <location>
        <position position="158"/>
    </location>
</feature>
<comment type="function">
    <text evidence="7">Allows the formation of correctly charged Gln-tRNA(Gln) through the transamidation of misacylated Glu-tRNA(Gln) in the mitochondria. The reaction takes place in the presence of glutamine and ATP through an activated gamma-phospho-Glu-tRNA(Gln).</text>
</comment>
<feature type="region of interest" description="Disordered" evidence="8">
    <location>
        <begin position="108"/>
        <end position="137"/>
    </location>
</feature>
<dbReference type="GO" id="GO:0030956">
    <property type="term" value="C:glutamyl-tRNA(Gln) amidotransferase complex"/>
    <property type="evidence" value="ECO:0007669"/>
    <property type="project" value="UniProtKB-UniRule"/>
</dbReference>
<dbReference type="InterPro" id="IPR004412">
    <property type="entry name" value="GatA"/>
</dbReference>
<dbReference type="PANTHER" id="PTHR11895">
    <property type="entry name" value="TRANSAMIDASE"/>
    <property type="match status" value="1"/>
</dbReference>
<dbReference type="GO" id="GO:0050567">
    <property type="term" value="F:glutaminyl-tRNA synthase (glutamine-hydrolyzing) activity"/>
    <property type="evidence" value="ECO:0007669"/>
    <property type="project" value="UniProtKB-UniRule"/>
</dbReference>
<dbReference type="InterPro" id="IPR023631">
    <property type="entry name" value="Amidase_dom"/>
</dbReference>
<organism evidence="10 11">
    <name type="scientific">Cutaneotrichosporon spelunceum</name>
    <dbReference type="NCBI Taxonomy" id="1672016"/>
    <lineage>
        <taxon>Eukaryota</taxon>
        <taxon>Fungi</taxon>
        <taxon>Dikarya</taxon>
        <taxon>Basidiomycota</taxon>
        <taxon>Agaricomycotina</taxon>
        <taxon>Tremellomycetes</taxon>
        <taxon>Trichosporonales</taxon>
        <taxon>Trichosporonaceae</taxon>
        <taxon>Cutaneotrichosporon</taxon>
    </lineage>
</organism>
<keyword evidence="11" id="KW-1185">Reference proteome</keyword>
<dbReference type="HAMAP" id="MF_00120">
    <property type="entry name" value="GatA"/>
    <property type="match status" value="1"/>
</dbReference>
<name>A0AAD3TVQ9_9TREE</name>
<dbReference type="InterPro" id="IPR036928">
    <property type="entry name" value="AS_sf"/>
</dbReference>
<evidence type="ECO:0000259" key="9">
    <source>
        <dbReference type="Pfam" id="PF01425"/>
    </source>
</evidence>
<evidence type="ECO:0000256" key="3">
    <source>
        <dbReference type="ARBA" id="ARBA00022741"/>
    </source>
</evidence>
<dbReference type="InterPro" id="IPR020556">
    <property type="entry name" value="Amidase_CS"/>
</dbReference>
<dbReference type="PANTHER" id="PTHR11895:SF7">
    <property type="entry name" value="GLUTAMYL-TRNA(GLN) AMIDOTRANSFERASE SUBUNIT A, MITOCHONDRIAL"/>
    <property type="match status" value="1"/>
</dbReference>
<feature type="active site" description="Charge relay system" evidence="7">
    <location>
        <position position="134"/>
    </location>
</feature>
<protein>
    <recommendedName>
        <fullName evidence="7">Glutamyl-tRNA(Gln) amidotransferase subunit A, mitochondrial</fullName>
        <shortName evidence="7">Glu-AdT subunit A</shortName>
        <ecNumber evidence="7">6.3.5.7</ecNumber>
    </recommendedName>
</protein>
<keyword evidence="7" id="KW-0496">Mitochondrion</keyword>
<keyword evidence="5 7" id="KW-0648">Protein biosynthesis</keyword>
<comment type="subcellular location">
    <subcellularLocation>
        <location evidence="7">Mitochondrion</location>
    </subcellularLocation>
</comment>
<evidence type="ECO:0000256" key="4">
    <source>
        <dbReference type="ARBA" id="ARBA00022840"/>
    </source>
</evidence>
<dbReference type="GO" id="GO:0005739">
    <property type="term" value="C:mitochondrion"/>
    <property type="evidence" value="ECO:0007669"/>
    <property type="project" value="UniProtKB-SubCell"/>
</dbReference>
<dbReference type="InterPro" id="IPR000120">
    <property type="entry name" value="Amidase"/>
</dbReference>
<dbReference type="EC" id="6.3.5.7" evidence="7"/>
<dbReference type="GO" id="GO:0005524">
    <property type="term" value="F:ATP binding"/>
    <property type="evidence" value="ECO:0007669"/>
    <property type="project" value="UniProtKB-KW"/>
</dbReference>
<dbReference type="GO" id="GO:0032543">
    <property type="term" value="P:mitochondrial translation"/>
    <property type="evidence" value="ECO:0007669"/>
    <property type="project" value="UniProtKB-UniRule"/>
</dbReference>
<proteinExistence type="inferred from homology"/>
<accession>A0AAD3TVQ9</accession>
<evidence type="ECO:0000256" key="5">
    <source>
        <dbReference type="ARBA" id="ARBA00022917"/>
    </source>
</evidence>
<evidence type="ECO:0000256" key="2">
    <source>
        <dbReference type="ARBA" id="ARBA00022598"/>
    </source>
</evidence>
<keyword evidence="3 7" id="KW-0547">Nucleotide-binding</keyword>
<reference evidence="10" key="1">
    <citation type="journal article" date="2023" name="BMC Genomics">
        <title>Chromosome-level genome assemblies of Cutaneotrichosporon spp. (Trichosporonales, Basidiomycota) reveal imbalanced evolution between nucleotide sequences and chromosome synteny.</title>
        <authorList>
            <person name="Kobayashi Y."/>
            <person name="Kayamori A."/>
            <person name="Aoki K."/>
            <person name="Shiwa Y."/>
            <person name="Matsutani M."/>
            <person name="Fujita N."/>
            <person name="Sugita T."/>
            <person name="Iwasaki W."/>
            <person name="Tanaka N."/>
            <person name="Takashima M."/>
        </authorList>
    </citation>
    <scope>NUCLEOTIDE SEQUENCE</scope>
    <source>
        <strain evidence="10">HIS016</strain>
    </source>
</reference>
<dbReference type="Proteomes" id="UP001222932">
    <property type="component" value="Unassembled WGS sequence"/>
</dbReference>
<comment type="caution">
    <text evidence="10">The sequence shown here is derived from an EMBL/GenBank/DDBJ whole genome shotgun (WGS) entry which is preliminary data.</text>
</comment>
<comment type="catalytic activity">
    <reaction evidence="6 7">
        <text>L-glutamyl-tRNA(Gln) + L-glutamine + ATP + H2O = L-glutaminyl-tRNA(Gln) + L-glutamate + ADP + phosphate + H(+)</text>
        <dbReference type="Rhea" id="RHEA:17521"/>
        <dbReference type="Rhea" id="RHEA-COMP:9681"/>
        <dbReference type="Rhea" id="RHEA-COMP:9684"/>
        <dbReference type="ChEBI" id="CHEBI:15377"/>
        <dbReference type="ChEBI" id="CHEBI:15378"/>
        <dbReference type="ChEBI" id="CHEBI:29985"/>
        <dbReference type="ChEBI" id="CHEBI:30616"/>
        <dbReference type="ChEBI" id="CHEBI:43474"/>
        <dbReference type="ChEBI" id="CHEBI:58359"/>
        <dbReference type="ChEBI" id="CHEBI:78520"/>
        <dbReference type="ChEBI" id="CHEBI:78521"/>
        <dbReference type="ChEBI" id="CHEBI:456216"/>
        <dbReference type="EC" id="6.3.5.7"/>
    </reaction>
</comment>
<dbReference type="AlphaFoldDB" id="A0AAD3TVQ9"/>
<dbReference type="PROSITE" id="PS00571">
    <property type="entry name" value="AMIDASES"/>
    <property type="match status" value="1"/>
</dbReference>
<evidence type="ECO:0000313" key="11">
    <source>
        <dbReference type="Proteomes" id="UP001222932"/>
    </source>
</evidence>
<evidence type="ECO:0000256" key="1">
    <source>
        <dbReference type="ARBA" id="ARBA00008069"/>
    </source>
</evidence>